<dbReference type="Gene3D" id="3.50.50.60">
    <property type="entry name" value="FAD/NAD(P)-binding domain"/>
    <property type="match status" value="1"/>
</dbReference>
<dbReference type="Pfam" id="PF13450">
    <property type="entry name" value="NAD_binding_8"/>
    <property type="match status" value="1"/>
</dbReference>
<name>A0A835Y7W8_9CHLO</name>
<reference evidence="1" key="1">
    <citation type="journal article" date="2020" name="bioRxiv">
        <title>Comparative genomics of Chlamydomonas.</title>
        <authorList>
            <person name="Craig R.J."/>
            <person name="Hasan A.R."/>
            <person name="Ness R.W."/>
            <person name="Keightley P.D."/>
        </authorList>
    </citation>
    <scope>NUCLEOTIDE SEQUENCE</scope>
    <source>
        <strain evidence="1">CCAP 11/70</strain>
    </source>
</reference>
<sequence length="452" mass="47276">MERALAQARPTVAKLVLPRQGLGVWPAPQLGRRTASSAAPRGDRVVAAANATALVVGGGFSGLAAAKVLCDSGVDVLLVDQGRMLGGRMCSRIATLPDTNERVSFDYGCQYLTARSPQFTAVLDRLRADNATAVWGAGGSVGTAQLAADGGVDMATYKADDKKELIVGLPHNAAVGRALASLAGPRLTTLSATRVEELTWDGARSNWRCTVRTGEAGRSHSGAEVATVNRLKSASFDMVISAMSAVSTARLLGCSRGAGGGVLAPEAVAAASDIAANCCWSVMVALRRKIDLPFDGALLSKPAPGPDGLPQYGPISWLARDSSKPGRHPVGGGEGEAWVIQGGPSWSNAHRDASPEEAAKLLLAEFSKLAQVPIGPQDVLHLEAFRWNNAYALNPRPPTPPQLSSAPKVPLEGHFMLRPELRFAACGEWCKGPRAGDAYMTGWEAAHALLQL</sequence>
<evidence type="ECO:0008006" key="3">
    <source>
        <dbReference type="Google" id="ProtNLM"/>
    </source>
</evidence>
<dbReference type="PANTHER" id="PTHR16128:SF8">
    <property type="entry name" value="EXPRESSED PROTEIN"/>
    <property type="match status" value="1"/>
</dbReference>
<dbReference type="EMBL" id="JAEHOE010000012">
    <property type="protein sequence ID" value="KAG2497910.1"/>
    <property type="molecule type" value="Genomic_DNA"/>
</dbReference>
<dbReference type="SUPFAM" id="SSF51905">
    <property type="entry name" value="FAD/NAD(P)-binding domain"/>
    <property type="match status" value="1"/>
</dbReference>
<gene>
    <name evidence="1" type="ORF">HYH03_004175</name>
</gene>
<dbReference type="OrthoDB" id="2161133at2759"/>
<comment type="caution">
    <text evidence="1">The sequence shown here is derived from an EMBL/GenBank/DDBJ whole genome shotgun (WGS) entry which is preliminary data.</text>
</comment>
<keyword evidence="2" id="KW-1185">Reference proteome</keyword>
<proteinExistence type="predicted"/>
<dbReference type="Gene3D" id="3.90.660.10">
    <property type="match status" value="1"/>
</dbReference>
<protein>
    <recommendedName>
        <fullName evidence="3">Amine oxidase</fullName>
    </recommendedName>
</protein>
<dbReference type="PANTHER" id="PTHR16128">
    <property type="entry name" value="FAD/NAD(P)-BINDING OXIDOREDUCTASE FAMILY PROTEIN"/>
    <property type="match status" value="1"/>
</dbReference>
<organism evidence="1 2">
    <name type="scientific">Edaphochlamys debaryana</name>
    <dbReference type="NCBI Taxonomy" id="47281"/>
    <lineage>
        <taxon>Eukaryota</taxon>
        <taxon>Viridiplantae</taxon>
        <taxon>Chlorophyta</taxon>
        <taxon>core chlorophytes</taxon>
        <taxon>Chlorophyceae</taxon>
        <taxon>CS clade</taxon>
        <taxon>Chlamydomonadales</taxon>
        <taxon>Chlamydomonadales incertae sedis</taxon>
        <taxon>Edaphochlamys</taxon>
    </lineage>
</organism>
<dbReference type="AlphaFoldDB" id="A0A835Y7W8"/>
<dbReference type="InterPro" id="IPR036188">
    <property type="entry name" value="FAD/NAD-bd_sf"/>
</dbReference>
<evidence type="ECO:0000313" key="2">
    <source>
        <dbReference type="Proteomes" id="UP000612055"/>
    </source>
</evidence>
<dbReference type="Proteomes" id="UP000612055">
    <property type="component" value="Unassembled WGS sequence"/>
</dbReference>
<evidence type="ECO:0000313" key="1">
    <source>
        <dbReference type="EMBL" id="KAG2497910.1"/>
    </source>
</evidence>
<accession>A0A835Y7W8</accession>